<accession>X1G2U6</accession>
<dbReference type="EMBL" id="BARU01023303">
    <property type="protein sequence ID" value="GAH51557.1"/>
    <property type="molecule type" value="Genomic_DNA"/>
</dbReference>
<proteinExistence type="predicted"/>
<protein>
    <submittedName>
        <fullName evidence="1">Uncharacterized protein</fullName>
    </submittedName>
</protein>
<gene>
    <name evidence="1" type="ORF">S03H2_37836</name>
</gene>
<reference evidence="1" key="1">
    <citation type="journal article" date="2014" name="Front. Microbiol.">
        <title>High frequency of phylogenetically diverse reductive dehalogenase-homologous genes in deep subseafloor sedimentary metagenomes.</title>
        <authorList>
            <person name="Kawai M."/>
            <person name="Futagami T."/>
            <person name="Toyoda A."/>
            <person name="Takaki Y."/>
            <person name="Nishi S."/>
            <person name="Hori S."/>
            <person name="Arai W."/>
            <person name="Tsubouchi T."/>
            <person name="Morono Y."/>
            <person name="Uchiyama I."/>
            <person name="Ito T."/>
            <person name="Fujiyama A."/>
            <person name="Inagaki F."/>
            <person name="Takami H."/>
        </authorList>
    </citation>
    <scope>NUCLEOTIDE SEQUENCE</scope>
    <source>
        <strain evidence="1">Expedition CK06-06</strain>
    </source>
</reference>
<evidence type="ECO:0000313" key="1">
    <source>
        <dbReference type="EMBL" id="GAH51557.1"/>
    </source>
</evidence>
<sequence>MPASKVAKSVLKSPAGKKFLAGVGASVVDEVLDNPVVSAAEGAVLGFAVGGPIGAAGGGIAGWYLADATTVVPVDMIAIPAYQAYMLQGNPAFQIFIRAGETIVATGGNVQDVQQVVQETMPVKKKVKMSKWNRYVKSKKNHIRFKSGKNKGKLDLKKMAKAGGFGKKGGRK</sequence>
<dbReference type="AlphaFoldDB" id="X1G2U6"/>
<comment type="caution">
    <text evidence="1">The sequence shown here is derived from an EMBL/GenBank/DDBJ whole genome shotgun (WGS) entry which is preliminary data.</text>
</comment>
<organism evidence="1">
    <name type="scientific">marine sediment metagenome</name>
    <dbReference type="NCBI Taxonomy" id="412755"/>
    <lineage>
        <taxon>unclassified sequences</taxon>
        <taxon>metagenomes</taxon>
        <taxon>ecological metagenomes</taxon>
    </lineage>
</organism>
<name>X1G2U6_9ZZZZ</name>